<comment type="caution">
    <text evidence="2">The sequence shown here is derived from an EMBL/GenBank/DDBJ whole genome shotgun (WGS) entry which is preliminary data.</text>
</comment>
<dbReference type="Proteomes" id="UP001054252">
    <property type="component" value="Unassembled WGS sequence"/>
</dbReference>
<dbReference type="AlphaFoldDB" id="A0AAV5I6L9"/>
<keyword evidence="3" id="KW-1185">Reference proteome</keyword>
<name>A0AAV5I6L9_9ROSI</name>
<gene>
    <name evidence="2" type="ORF">SLEP1_g9963</name>
</gene>
<evidence type="ECO:0000313" key="3">
    <source>
        <dbReference type="Proteomes" id="UP001054252"/>
    </source>
</evidence>
<reference evidence="2 3" key="1">
    <citation type="journal article" date="2021" name="Commun. Biol.">
        <title>The genome of Shorea leprosula (Dipterocarpaceae) highlights the ecological relevance of drought in aseasonal tropical rainforests.</title>
        <authorList>
            <person name="Ng K.K.S."/>
            <person name="Kobayashi M.J."/>
            <person name="Fawcett J.A."/>
            <person name="Hatakeyama M."/>
            <person name="Paape T."/>
            <person name="Ng C.H."/>
            <person name="Ang C.C."/>
            <person name="Tnah L.H."/>
            <person name="Lee C.T."/>
            <person name="Nishiyama T."/>
            <person name="Sese J."/>
            <person name="O'Brien M.J."/>
            <person name="Copetti D."/>
            <person name="Mohd Noor M.I."/>
            <person name="Ong R.C."/>
            <person name="Putra M."/>
            <person name="Sireger I.Z."/>
            <person name="Indrioko S."/>
            <person name="Kosugi Y."/>
            <person name="Izuno A."/>
            <person name="Isagi Y."/>
            <person name="Lee S.L."/>
            <person name="Shimizu K.K."/>
        </authorList>
    </citation>
    <scope>NUCLEOTIDE SEQUENCE [LARGE SCALE GENOMIC DNA]</scope>
    <source>
        <strain evidence="2">214</strain>
    </source>
</reference>
<dbReference type="EMBL" id="BPVZ01000010">
    <property type="protein sequence ID" value="GKU96768.1"/>
    <property type="molecule type" value="Genomic_DNA"/>
</dbReference>
<evidence type="ECO:0000256" key="1">
    <source>
        <dbReference type="SAM" id="MobiDB-lite"/>
    </source>
</evidence>
<proteinExistence type="predicted"/>
<organism evidence="2 3">
    <name type="scientific">Rubroshorea leprosula</name>
    <dbReference type="NCBI Taxonomy" id="152421"/>
    <lineage>
        <taxon>Eukaryota</taxon>
        <taxon>Viridiplantae</taxon>
        <taxon>Streptophyta</taxon>
        <taxon>Embryophyta</taxon>
        <taxon>Tracheophyta</taxon>
        <taxon>Spermatophyta</taxon>
        <taxon>Magnoliopsida</taxon>
        <taxon>eudicotyledons</taxon>
        <taxon>Gunneridae</taxon>
        <taxon>Pentapetalae</taxon>
        <taxon>rosids</taxon>
        <taxon>malvids</taxon>
        <taxon>Malvales</taxon>
        <taxon>Dipterocarpaceae</taxon>
        <taxon>Rubroshorea</taxon>
    </lineage>
</organism>
<protein>
    <submittedName>
        <fullName evidence="2">Uncharacterized protein</fullName>
    </submittedName>
</protein>
<sequence>MKLPSLSLAHPLQCSDDSLFLTLPPPPPPPPLPRRPPPPPPPLLLPCRSGEKMHQATFNWGG</sequence>
<feature type="compositionally biased region" description="Pro residues" evidence="1">
    <location>
        <begin position="23"/>
        <end position="43"/>
    </location>
</feature>
<evidence type="ECO:0000313" key="2">
    <source>
        <dbReference type="EMBL" id="GKU96768.1"/>
    </source>
</evidence>
<feature type="region of interest" description="Disordered" evidence="1">
    <location>
        <begin position="16"/>
        <end position="43"/>
    </location>
</feature>
<accession>A0AAV5I6L9</accession>